<dbReference type="EMBL" id="CVQH01020674">
    <property type="protein sequence ID" value="CRK28264.1"/>
    <property type="molecule type" value="Genomic_DNA"/>
</dbReference>
<feature type="compositionally biased region" description="Low complexity" evidence="1">
    <location>
        <begin position="335"/>
        <end position="346"/>
    </location>
</feature>
<dbReference type="GO" id="GO:0008081">
    <property type="term" value="F:phosphoric diester hydrolase activity"/>
    <property type="evidence" value="ECO:0007669"/>
    <property type="project" value="InterPro"/>
</dbReference>
<dbReference type="GO" id="GO:0006629">
    <property type="term" value="P:lipid metabolic process"/>
    <property type="evidence" value="ECO:0007669"/>
    <property type="project" value="InterPro"/>
</dbReference>
<dbReference type="InterPro" id="IPR017946">
    <property type="entry name" value="PLC-like_Pdiesterase_TIM-brl"/>
</dbReference>
<reference evidence="4 5" key="1">
    <citation type="submission" date="2015-05" db="EMBL/GenBank/DDBJ databases">
        <authorList>
            <person name="Wang D.B."/>
            <person name="Wang M."/>
        </authorList>
    </citation>
    <scope>NUCLEOTIDE SEQUENCE [LARGE SCALE GENOMIC DNA]</scope>
    <source>
        <strain evidence="4">VL1</strain>
    </source>
</reference>
<gene>
    <name evidence="4" type="ORF">BN1708_015156</name>
</gene>
<keyword evidence="2" id="KW-1133">Transmembrane helix</keyword>
<keyword evidence="2" id="KW-0812">Transmembrane</keyword>
<feature type="region of interest" description="Disordered" evidence="1">
    <location>
        <begin position="335"/>
        <end position="358"/>
    </location>
</feature>
<evidence type="ECO:0000313" key="4">
    <source>
        <dbReference type="EMBL" id="CRK28264.1"/>
    </source>
</evidence>
<dbReference type="CDD" id="cd08570">
    <property type="entry name" value="GDPD_YPL206cp_fungi"/>
    <property type="match status" value="1"/>
</dbReference>
<name>A0A0G4M1V3_VERLO</name>
<evidence type="ECO:0000256" key="1">
    <source>
        <dbReference type="SAM" id="MobiDB-lite"/>
    </source>
</evidence>
<organism evidence="4 5">
    <name type="scientific">Verticillium longisporum</name>
    <name type="common">Verticillium dahliae var. longisporum</name>
    <dbReference type="NCBI Taxonomy" id="100787"/>
    <lineage>
        <taxon>Eukaryota</taxon>
        <taxon>Fungi</taxon>
        <taxon>Dikarya</taxon>
        <taxon>Ascomycota</taxon>
        <taxon>Pezizomycotina</taxon>
        <taxon>Sordariomycetes</taxon>
        <taxon>Hypocreomycetidae</taxon>
        <taxon>Glomerellales</taxon>
        <taxon>Plectosphaerellaceae</taxon>
        <taxon>Verticillium</taxon>
    </lineage>
</organism>
<dbReference type="PROSITE" id="PS51704">
    <property type="entry name" value="GP_PDE"/>
    <property type="match status" value="1"/>
</dbReference>
<dbReference type="PANTHER" id="PTHR43805:SF1">
    <property type="entry name" value="GP-PDE DOMAIN-CONTAINING PROTEIN"/>
    <property type="match status" value="1"/>
</dbReference>
<dbReference type="AlphaFoldDB" id="A0A0G4M1V3"/>
<dbReference type="Pfam" id="PF03009">
    <property type="entry name" value="GDPD"/>
    <property type="match status" value="1"/>
</dbReference>
<feature type="transmembrane region" description="Helical" evidence="2">
    <location>
        <begin position="371"/>
        <end position="393"/>
    </location>
</feature>
<evidence type="ECO:0000313" key="5">
    <source>
        <dbReference type="Proteomes" id="UP000044602"/>
    </source>
</evidence>
<evidence type="ECO:0000259" key="3">
    <source>
        <dbReference type="PROSITE" id="PS51704"/>
    </source>
</evidence>
<sequence length="411" mass="45789">MATTRTCLHSRLESVFFRCLKRCTPPSTPSVRHHPTPSALSTMALTETAPLLGSNQPHIPSAPWSKALPSARDPARRLPQAIAHRGYKSRYPENSMAAFRAAVSVGTHAIETDIHLSADHEVVLSHDGNLKRCFGVDKPVSACPWSYLATLRSLRAPHEPMPRLVDLLRYLAEPGRDKIWILLDVKVDDDPDALLSAVADAVDAVPRSDGLAWDQRIVVGCWTQDFLHASLRHLPSYSSAHISHSPYNSNRFLDCPEYAGLSFNMLQPTLVGPYGKRFIQRVRAAPDAEERRLYVWTVNQVEWMEWSIEKGMDGVVTDDPAAYLDVLKRWEEAAAEGSETGSNAAEQQASSGIESHPPVAAKTTVTGLRRWTWLYVQVAAIQVLLVLLTPWLARRSRWKFTKPSKKSVPKA</sequence>
<protein>
    <recommendedName>
        <fullName evidence="3">GP-PDE domain-containing protein</fullName>
    </recommendedName>
</protein>
<evidence type="ECO:0000256" key="2">
    <source>
        <dbReference type="SAM" id="Phobius"/>
    </source>
</evidence>
<dbReference type="PANTHER" id="PTHR43805">
    <property type="entry name" value="GLYCEROPHOSPHORYL DIESTER PHOSPHODIESTERASE"/>
    <property type="match status" value="1"/>
</dbReference>
<keyword evidence="2" id="KW-0472">Membrane</keyword>
<dbReference type="Gene3D" id="3.20.20.190">
    <property type="entry name" value="Phosphatidylinositol (PI) phosphodiesterase"/>
    <property type="match status" value="1"/>
</dbReference>
<proteinExistence type="predicted"/>
<dbReference type="STRING" id="100787.A0A0G4M1V3"/>
<feature type="domain" description="GP-PDE" evidence="3">
    <location>
        <begin position="79"/>
        <end position="327"/>
    </location>
</feature>
<dbReference type="SUPFAM" id="SSF51695">
    <property type="entry name" value="PLC-like phosphodiesterases"/>
    <property type="match status" value="1"/>
</dbReference>
<keyword evidence="5" id="KW-1185">Reference proteome</keyword>
<accession>A0A0G4M1V3</accession>
<dbReference type="InterPro" id="IPR030395">
    <property type="entry name" value="GP_PDE_dom"/>
</dbReference>
<dbReference type="Proteomes" id="UP000044602">
    <property type="component" value="Unassembled WGS sequence"/>
</dbReference>